<sequence length="238" mass="28328">MKKITRFSIFVLIIMIIFQNRMVQSCYAIENSVPEIEMSENSVGENIKINIKYPQFGGKDKKLEDLNNRIKQEIDTWKRDMMELDKQYIEQAKKNNFPIREFELFGTYKITYNNNDFISTFLDKYQYTGGAHGISSKSMYNFDIKKQKYIKLNELFKKNYDFKRVINTKIRTDILKEKDIYFDAGKQFKGIKDNQSYYITKDGIVIHFGLYEIAPYSSGYREFLIPFSLIKDGLIYNF</sequence>
<protein>
    <submittedName>
        <fullName evidence="1">Ferritin</fullName>
    </submittedName>
</protein>
<evidence type="ECO:0000313" key="1">
    <source>
        <dbReference type="EMBL" id="GKX64769.1"/>
    </source>
</evidence>
<proteinExistence type="predicted"/>
<dbReference type="Proteomes" id="UP001058074">
    <property type="component" value="Unassembled WGS sequence"/>
</dbReference>
<dbReference type="EMBL" id="BROD01000001">
    <property type="protein sequence ID" value="GKX64769.1"/>
    <property type="molecule type" value="Genomic_DNA"/>
</dbReference>
<keyword evidence="2" id="KW-1185">Reference proteome</keyword>
<name>A0ACB5R687_9CLOT</name>
<reference evidence="1" key="1">
    <citation type="journal article" date="2025" name="Int. J. Syst. Evol. Microbiol.">
        <title>Inconstantimicrobium mannanitabidum sp. nov., a novel member of the family Clostridiaceae isolated from anoxic soil under the treatment of reductive soil disinfestation.</title>
        <authorList>
            <person name="Ueki A."/>
            <person name="Tonouchi A."/>
            <person name="Honma S."/>
            <person name="Kaku N."/>
            <person name="Ueki K."/>
        </authorList>
    </citation>
    <scope>NUCLEOTIDE SEQUENCE</scope>
    <source>
        <strain evidence="1">TW13</strain>
    </source>
</reference>
<gene>
    <name evidence="1" type="ORF">rsdtw13_00270</name>
</gene>
<evidence type="ECO:0000313" key="2">
    <source>
        <dbReference type="Proteomes" id="UP001058074"/>
    </source>
</evidence>
<comment type="caution">
    <text evidence="1">The sequence shown here is derived from an EMBL/GenBank/DDBJ whole genome shotgun (WGS) entry which is preliminary data.</text>
</comment>
<organism evidence="1 2">
    <name type="scientific">Inconstantimicrobium mannanitabidum</name>
    <dbReference type="NCBI Taxonomy" id="1604901"/>
    <lineage>
        <taxon>Bacteria</taxon>
        <taxon>Bacillati</taxon>
        <taxon>Bacillota</taxon>
        <taxon>Clostridia</taxon>
        <taxon>Eubacteriales</taxon>
        <taxon>Clostridiaceae</taxon>
        <taxon>Inconstantimicrobium</taxon>
    </lineage>
</organism>
<accession>A0ACB5R687</accession>